<dbReference type="EMBL" id="VSSQ01083209">
    <property type="protein sequence ID" value="MPN31618.1"/>
    <property type="molecule type" value="Genomic_DNA"/>
</dbReference>
<reference evidence="1" key="1">
    <citation type="submission" date="2019-08" db="EMBL/GenBank/DDBJ databases">
        <authorList>
            <person name="Kucharzyk K."/>
            <person name="Murdoch R.W."/>
            <person name="Higgins S."/>
            <person name="Loffler F."/>
        </authorList>
    </citation>
    <scope>NUCLEOTIDE SEQUENCE</scope>
</reference>
<evidence type="ECO:0000313" key="1">
    <source>
        <dbReference type="EMBL" id="MPN31618.1"/>
    </source>
</evidence>
<accession>A0A645GY11</accession>
<comment type="caution">
    <text evidence="1">The sequence shown here is derived from an EMBL/GenBank/DDBJ whole genome shotgun (WGS) entry which is preliminary data.</text>
</comment>
<protein>
    <submittedName>
        <fullName evidence="1">Uncharacterized protein</fullName>
    </submittedName>
</protein>
<name>A0A645GY11_9ZZZZ</name>
<organism evidence="1">
    <name type="scientific">bioreactor metagenome</name>
    <dbReference type="NCBI Taxonomy" id="1076179"/>
    <lineage>
        <taxon>unclassified sequences</taxon>
        <taxon>metagenomes</taxon>
        <taxon>ecological metagenomes</taxon>
    </lineage>
</organism>
<dbReference type="AlphaFoldDB" id="A0A645GY11"/>
<proteinExistence type="predicted"/>
<sequence length="199" mass="21759">MRDDDDRHPAVAQVTDEIQQHLGIVVVQGRSRLVQDEQAGVLGGRLADLDQLLFSDADLIDACGDVLVQAHFREQLLGLAVDRIPVDESAALGHLPAEEEVLRDGQIRNEREFLMNDRDSLVLGILDGPELDFLTIEDDRALVVAVGVDTGQDLHQGRLACAVLPANCVDLTCTDIKVDVLEHLHPGEVLVDVTHLQDC</sequence>
<dbReference type="AntiFam" id="ANF00095">
    <property type="entry name" value="Shadow ORF (opposite ABC transporters)"/>
</dbReference>
<gene>
    <name evidence="1" type="ORF">SDC9_179092</name>
</gene>